<proteinExistence type="predicted"/>
<dbReference type="RefSeq" id="WP_137090807.1">
    <property type="nucleotide sequence ID" value="NZ_CP028923.1"/>
</dbReference>
<dbReference type="AlphaFoldDB" id="A0A4D7JR37"/>
<dbReference type="KEGG" id="fpf:DCC35_10930"/>
<dbReference type="Proteomes" id="UP000298616">
    <property type="component" value="Chromosome"/>
</dbReference>
<reference evidence="1 2" key="1">
    <citation type="submission" date="2018-04" db="EMBL/GenBank/DDBJ databases">
        <title>Complete genome uncultured novel isolate.</title>
        <authorList>
            <person name="Merlino G."/>
        </authorList>
    </citation>
    <scope>NUCLEOTIDE SEQUENCE [LARGE SCALE GENOMIC DNA]</scope>
    <source>
        <strain evidence="2">R1DC9</strain>
    </source>
</reference>
<evidence type="ECO:0000313" key="1">
    <source>
        <dbReference type="EMBL" id="QCK15222.1"/>
    </source>
</evidence>
<keyword evidence="2" id="KW-1185">Reference proteome</keyword>
<accession>A0A4D7JR37</accession>
<dbReference type="EMBL" id="CP028923">
    <property type="protein sequence ID" value="QCK15222.1"/>
    <property type="molecule type" value="Genomic_DNA"/>
</dbReference>
<organism evidence="1 2">
    <name type="scientific">Mangrovivirga cuniculi</name>
    <dbReference type="NCBI Taxonomy" id="2715131"/>
    <lineage>
        <taxon>Bacteria</taxon>
        <taxon>Pseudomonadati</taxon>
        <taxon>Bacteroidota</taxon>
        <taxon>Cytophagia</taxon>
        <taxon>Cytophagales</taxon>
        <taxon>Mangrovivirgaceae</taxon>
        <taxon>Mangrovivirga</taxon>
    </lineage>
</organism>
<sequence length="554" mass="66090">MRILLSIKEIFDSDVNFDVNKLNLFFEKELSFEYLLFISDISKRCLLERKQIDILKYWLEKTDLNDIERDSIISNFFKNKRGIIFQNITNNKILLKLLNNRIDFEPNKKIAKSEYTIFLKIYLFINHQINEKHYKIFKNRNGEDSKGLMKLKFTEVFLPTFHGELQYKPNIDPSLQYYRSEIILNFLKEKIQNLYKTFLEKTNMTSGEDYRINLSKILLQLKEEDNCVLRVGEENIGELRLIQNLTLNNLLDSISPIKLIHLRNKPILNLFDNNFLFMSISYLTDRIYTGLKFLLKDIVEEKTIFFNDKKIPKGTDFFSFYGREIAEPGLFEYLIEKSFNSKSNKILSGSLFEKYDLLPPPDFYIRDKGKIFLFEFKDSIIPDNIKGSYEFSEIKGELFKKLLRSNSSKDKGIKQLINVISNLNHNEYKDLDDIEGENIVIFPILVFSDSYLDTPCINYLLNHEFKNILGEYNINTKIKIRDLTLINIDFFVKYCLNLREKSIKFNYLINRYHLENTNCFKRYYINELDKNLNHLKSFHDFIEEDMKITPKFFN</sequence>
<dbReference type="OrthoDB" id="1275259at2"/>
<gene>
    <name evidence="1" type="ORF">DCC35_10930</name>
</gene>
<name>A0A4D7JR37_9BACT</name>
<protein>
    <submittedName>
        <fullName evidence="1">Uncharacterized protein</fullName>
    </submittedName>
</protein>
<evidence type="ECO:0000313" key="2">
    <source>
        <dbReference type="Proteomes" id="UP000298616"/>
    </source>
</evidence>